<evidence type="ECO:0000256" key="3">
    <source>
        <dbReference type="ARBA" id="ARBA00023172"/>
    </source>
</evidence>
<keyword evidence="1" id="KW-0229">DNA integration</keyword>
<evidence type="ECO:0000256" key="2">
    <source>
        <dbReference type="ARBA" id="ARBA00023125"/>
    </source>
</evidence>
<dbReference type="Pfam" id="PF00239">
    <property type="entry name" value="Resolvase"/>
    <property type="match status" value="1"/>
</dbReference>
<dbReference type="InterPro" id="IPR006118">
    <property type="entry name" value="Recombinase_CS"/>
</dbReference>
<dbReference type="InterPro" id="IPR006119">
    <property type="entry name" value="Resolv_N"/>
</dbReference>
<dbReference type="GO" id="GO:0000150">
    <property type="term" value="F:DNA strand exchange activity"/>
    <property type="evidence" value="ECO:0007669"/>
    <property type="project" value="InterPro"/>
</dbReference>
<dbReference type="PROSITE" id="PS00397">
    <property type="entry name" value="RECOMBINASES_1"/>
    <property type="match status" value="1"/>
</dbReference>
<organism evidence="7 8">
    <name type="scientific">Dyadobacter soli</name>
    <dbReference type="NCBI Taxonomy" id="659014"/>
    <lineage>
        <taxon>Bacteria</taxon>
        <taxon>Pseudomonadati</taxon>
        <taxon>Bacteroidota</taxon>
        <taxon>Cytophagia</taxon>
        <taxon>Cytophagales</taxon>
        <taxon>Spirosomataceae</taxon>
        <taxon>Dyadobacter</taxon>
    </lineage>
</organism>
<dbReference type="CDD" id="cd03768">
    <property type="entry name" value="SR_ResInv"/>
    <property type="match status" value="1"/>
</dbReference>
<keyword evidence="2" id="KW-0238">DNA-binding</keyword>
<dbReference type="STRING" id="659014.SAMN04487996_13810"/>
<proteinExistence type="predicted"/>
<evidence type="ECO:0000259" key="6">
    <source>
        <dbReference type="PROSITE" id="PS51736"/>
    </source>
</evidence>
<evidence type="ECO:0000256" key="4">
    <source>
        <dbReference type="PIRSR" id="PIRSR606118-50"/>
    </source>
</evidence>
<evidence type="ECO:0000313" key="7">
    <source>
        <dbReference type="EMBL" id="SDH45291.1"/>
    </source>
</evidence>
<dbReference type="EMBL" id="FNAN01000038">
    <property type="protein sequence ID" value="SDH45291.1"/>
    <property type="molecule type" value="Genomic_DNA"/>
</dbReference>
<name>A0A1G8CIJ0_9BACT</name>
<evidence type="ECO:0000313" key="8">
    <source>
        <dbReference type="Proteomes" id="UP000198748"/>
    </source>
</evidence>
<evidence type="ECO:0000256" key="1">
    <source>
        <dbReference type="ARBA" id="ARBA00022908"/>
    </source>
</evidence>
<evidence type="ECO:0000256" key="5">
    <source>
        <dbReference type="PROSITE-ProRule" id="PRU10137"/>
    </source>
</evidence>
<protein>
    <submittedName>
        <fullName evidence="7">Resolvase, N terminal domain</fullName>
    </submittedName>
</protein>
<dbReference type="AlphaFoldDB" id="A0A1G8CIJ0"/>
<accession>A0A1G8CIJ0</accession>
<reference evidence="8" key="1">
    <citation type="submission" date="2016-10" db="EMBL/GenBank/DDBJ databases">
        <authorList>
            <person name="Varghese N."/>
            <person name="Submissions S."/>
        </authorList>
    </citation>
    <scope>NUCLEOTIDE SEQUENCE [LARGE SCALE GENOMIC DNA]</scope>
    <source>
        <strain evidence="8">DSM 25329</strain>
    </source>
</reference>
<dbReference type="GO" id="GO:0003677">
    <property type="term" value="F:DNA binding"/>
    <property type="evidence" value="ECO:0007669"/>
    <property type="project" value="UniProtKB-KW"/>
</dbReference>
<dbReference type="Proteomes" id="UP000198748">
    <property type="component" value="Unassembled WGS sequence"/>
</dbReference>
<dbReference type="SMART" id="SM00857">
    <property type="entry name" value="Resolvase"/>
    <property type="match status" value="1"/>
</dbReference>
<keyword evidence="8" id="KW-1185">Reference proteome</keyword>
<dbReference type="GO" id="GO:0015074">
    <property type="term" value="P:DNA integration"/>
    <property type="evidence" value="ECO:0007669"/>
    <property type="project" value="UniProtKB-KW"/>
</dbReference>
<keyword evidence="3" id="KW-0233">DNA recombination</keyword>
<sequence>MIFGYARVSTQDQNLNLQIDDLKKSGCERIFREKVSSVKERPELNKLLDSVREGHYHCLEARQARPVAERSNPFDQ</sequence>
<dbReference type="InterPro" id="IPR036162">
    <property type="entry name" value="Resolvase-like_N_sf"/>
</dbReference>
<gene>
    <name evidence="7" type="ORF">SAMN04487996_13810</name>
</gene>
<feature type="domain" description="Resolvase/invertase-type recombinase catalytic" evidence="6">
    <location>
        <begin position="1"/>
        <end position="76"/>
    </location>
</feature>
<feature type="active site" description="O-(5'-phospho-DNA)-serine intermediate" evidence="4 5">
    <location>
        <position position="9"/>
    </location>
</feature>
<dbReference type="SUPFAM" id="SSF53041">
    <property type="entry name" value="Resolvase-like"/>
    <property type="match status" value="1"/>
</dbReference>
<dbReference type="Gene3D" id="3.40.50.1390">
    <property type="entry name" value="Resolvase, N-terminal catalytic domain"/>
    <property type="match status" value="1"/>
</dbReference>
<dbReference type="PROSITE" id="PS51736">
    <property type="entry name" value="RECOMBINASES_3"/>
    <property type="match status" value="1"/>
</dbReference>